<keyword evidence="8" id="KW-1185">Reference proteome</keyword>
<dbReference type="GO" id="GO:0005930">
    <property type="term" value="C:axoneme"/>
    <property type="evidence" value="ECO:0007669"/>
    <property type="project" value="TreeGrafter"/>
</dbReference>
<dbReference type="GO" id="GO:0097546">
    <property type="term" value="C:ciliary base"/>
    <property type="evidence" value="ECO:0007669"/>
    <property type="project" value="TreeGrafter"/>
</dbReference>
<sequence length="253" mass="29254">MSVDENVLLLQSKVNLVQYEKPILIANNNQTKQEKSSVKNYAHSMESGDDGEECERQSCDDVLNSILPPREWEKDGKTFRQCISNKPATELNVKKLSEKFDTYLRQYNAKEVGICPIKQELYGQCFDEVIRQVTLNCTERGHMLIQIRNEIQMTIDAYKELYESVLANGIRKLLRREHKKSDLSIKAKKLITENENLEIELAEINLMTEKLERDAAEQRDAAIKRQAEEIASLRKSNQLIKIQLESIISPKRV</sequence>
<evidence type="ECO:0000256" key="3">
    <source>
        <dbReference type="ARBA" id="ARBA00023175"/>
    </source>
</evidence>
<proteinExistence type="inferred from homology"/>
<dbReference type="OrthoDB" id="1927454at2759"/>
<evidence type="ECO:0000256" key="5">
    <source>
        <dbReference type="SAM" id="Coils"/>
    </source>
</evidence>
<evidence type="ECO:0000256" key="6">
    <source>
        <dbReference type="SAM" id="MobiDB-lite"/>
    </source>
</evidence>
<feature type="coiled-coil region" evidence="5">
    <location>
        <begin position="180"/>
        <end position="221"/>
    </location>
</feature>
<dbReference type="PANTHER" id="PTHR13183">
    <property type="entry name" value="AXONEMAL INNER ARM DYNEIN LIGHT CHAIN 28"/>
    <property type="match status" value="1"/>
</dbReference>
<evidence type="ECO:0000256" key="2">
    <source>
        <dbReference type="ARBA" id="ARBA00023054"/>
    </source>
</evidence>
<organism evidence="7 8">
    <name type="scientific">Aphis gossypii</name>
    <name type="common">Cotton aphid</name>
    <dbReference type="NCBI Taxonomy" id="80765"/>
    <lineage>
        <taxon>Eukaryota</taxon>
        <taxon>Metazoa</taxon>
        <taxon>Ecdysozoa</taxon>
        <taxon>Arthropoda</taxon>
        <taxon>Hexapoda</taxon>
        <taxon>Insecta</taxon>
        <taxon>Pterygota</taxon>
        <taxon>Neoptera</taxon>
        <taxon>Paraneoptera</taxon>
        <taxon>Hemiptera</taxon>
        <taxon>Sternorrhyncha</taxon>
        <taxon>Aphidomorpha</taxon>
        <taxon>Aphidoidea</taxon>
        <taxon>Aphididae</taxon>
        <taxon>Aphidini</taxon>
        <taxon>Aphis</taxon>
        <taxon>Aphis</taxon>
    </lineage>
</organism>
<keyword evidence="3" id="KW-0505">Motor protein</keyword>
<dbReference type="InterPro" id="IPR019347">
    <property type="entry name" value="Axonemal_dynein_light_chain"/>
</dbReference>
<keyword evidence="1" id="KW-0243">Dynein</keyword>
<dbReference type="EMBL" id="OU899036">
    <property type="protein sequence ID" value="CAH1731094.1"/>
    <property type="molecule type" value="Genomic_DNA"/>
</dbReference>
<comment type="similarity">
    <text evidence="4">Belongs to the inner dynein arm light chain family.</text>
</comment>
<gene>
    <name evidence="7" type="ORF">APHIGO_LOCUS7883</name>
</gene>
<dbReference type="Pfam" id="PF10211">
    <property type="entry name" value="Ax_dynein_light"/>
    <property type="match status" value="1"/>
</dbReference>
<evidence type="ECO:0000256" key="4">
    <source>
        <dbReference type="ARBA" id="ARBA00038114"/>
    </source>
</evidence>
<reference evidence="7" key="1">
    <citation type="submission" date="2022-02" db="EMBL/GenBank/DDBJ databases">
        <authorList>
            <person name="King R."/>
        </authorList>
    </citation>
    <scope>NUCLEOTIDE SEQUENCE</scope>
</reference>
<evidence type="ECO:0000256" key="1">
    <source>
        <dbReference type="ARBA" id="ARBA00023017"/>
    </source>
</evidence>
<dbReference type="AlphaFoldDB" id="A0A9P0JBR8"/>
<protein>
    <submittedName>
        <fullName evidence="7">Uncharacterized protein</fullName>
    </submittedName>
</protein>
<dbReference type="GO" id="GO:0045504">
    <property type="term" value="F:dynein heavy chain binding"/>
    <property type="evidence" value="ECO:0007669"/>
    <property type="project" value="TreeGrafter"/>
</dbReference>
<accession>A0A9P0JBR8</accession>
<dbReference type="Proteomes" id="UP001154329">
    <property type="component" value="Chromosome 3"/>
</dbReference>
<evidence type="ECO:0000313" key="7">
    <source>
        <dbReference type="EMBL" id="CAH1731094.1"/>
    </source>
</evidence>
<feature type="region of interest" description="Disordered" evidence="6">
    <location>
        <begin position="35"/>
        <end position="54"/>
    </location>
</feature>
<reference evidence="7" key="2">
    <citation type="submission" date="2022-10" db="EMBL/GenBank/DDBJ databases">
        <authorList>
            <consortium name="ENA_rothamsted_submissions"/>
            <consortium name="culmorum"/>
            <person name="King R."/>
        </authorList>
    </citation>
    <scope>NUCLEOTIDE SEQUENCE</scope>
</reference>
<keyword evidence="2 5" id="KW-0175">Coiled coil</keyword>
<dbReference type="GO" id="GO:0030286">
    <property type="term" value="C:dynein complex"/>
    <property type="evidence" value="ECO:0007669"/>
    <property type="project" value="UniProtKB-KW"/>
</dbReference>
<dbReference type="PANTHER" id="PTHR13183:SF0">
    <property type="entry name" value="AXONEMAL DYNEIN LIGHT INTERMEDIATE POLYPEPTIDE 1"/>
    <property type="match status" value="1"/>
</dbReference>
<evidence type="ECO:0000313" key="8">
    <source>
        <dbReference type="Proteomes" id="UP001154329"/>
    </source>
</evidence>
<name>A0A9P0JBR8_APHGO</name>